<feature type="compositionally biased region" description="Basic and acidic residues" evidence="5">
    <location>
        <begin position="85"/>
        <end position="96"/>
    </location>
</feature>
<feature type="compositionally biased region" description="Basic and acidic residues" evidence="5">
    <location>
        <begin position="126"/>
        <end position="137"/>
    </location>
</feature>
<dbReference type="PROSITE" id="PS50102">
    <property type="entry name" value="RRM"/>
    <property type="match status" value="2"/>
</dbReference>
<feature type="domain" description="RRM" evidence="6">
    <location>
        <begin position="523"/>
        <end position="606"/>
    </location>
</feature>
<accession>A0A9I9DTN9</accession>
<feature type="region of interest" description="Disordered" evidence="5">
    <location>
        <begin position="1104"/>
        <end position="1127"/>
    </location>
</feature>
<feature type="compositionally biased region" description="Polar residues" evidence="5">
    <location>
        <begin position="893"/>
        <end position="915"/>
    </location>
</feature>
<dbReference type="SMART" id="SM00360">
    <property type="entry name" value="RRM"/>
    <property type="match status" value="2"/>
</dbReference>
<reference evidence="7" key="1">
    <citation type="submission" date="2023-03" db="UniProtKB">
        <authorList>
            <consortium name="EnsemblPlants"/>
        </authorList>
    </citation>
    <scope>IDENTIFICATION</scope>
</reference>
<keyword evidence="2 4" id="KW-0694">RNA-binding</keyword>
<evidence type="ECO:0000256" key="5">
    <source>
        <dbReference type="SAM" id="MobiDB-lite"/>
    </source>
</evidence>
<feature type="domain" description="RRM" evidence="6">
    <location>
        <begin position="704"/>
        <end position="780"/>
    </location>
</feature>
<dbReference type="GO" id="GO:0006397">
    <property type="term" value="P:mRNA processing"/>
    <property type="evidence" value="ECO:0007669"/>
    <property type="project" value="UniProtKB-KW"/>
</dbReference>
<dbReference type="InterPro" id="IPR012677">
    <property type="entry name" value="Nucleotide-bd_a/b_plait_sf"/>
</dbReference>
<dbReference type="InterPro" id="IPR035979">
    <property type="entry name" value="RBD_domain_sf"/>
</dbReference>
<keyword evidence="1" id="KW-0507">mRNA processing</keyword>
<dbReference type="GO" id="GO:0008380">
    <property type="term" value="P:RNA splicing"/>
    <property type="evidence" value="ECO:0007669"/>
    <property type="project" value="UniProtKB-KW"/>
</dbReference>
<dbReference type="InterPro" id="IPR000504">
    <property type="entry name" value="RRM_dom"/>
</dbReference>
<evidence type="ECO:0000259" key="6">
    <source>
        <dbReference type="PROSITE" id="PS50102"/>
    </source>
</evidence>
<dbReference type="GO" id="GO:0003723">
    <property type="term" value="F:RNA binding"/>
    <property type="evidence" value="ECO:0007669"/>
    <property type="project" value="UniProtKB-UniRule"/>
</dbReference>
<evidence type="ECO:0000256" key="3">
    <source>
        <dbReference type="ARBA" id="ARBA00023187"/>
    </source>
</evidence>
<sequence>MSTHSCSKQYSRRSKKQTRSNSDDETAARTRPFSFEDIMLRRKTKGSSATVEVDVTSTDNRASERHFRHSKGSSLDVQNVSLEEESAKDSSRRKKEETVLKNNIVVRNDRNNYESGLSLMSKLKHDRNEKDEREKYGQENLGWGKNDQSCRIDIETETAKRHSRDTAFKDRRQDHGRGEFERESKRKSQNGDDDRNRDSKRKSQNCVDESNKDGRRKSQNGDDDRNRDSKRKSQNGDDDRSRDSKRKSQNGDDDRNRDSKRKSQNGDDERNRDGKRKSQNGDDDRNRDSKRKSQNGDDDRNRDKYIAKRHDHGKHHDLENREKKEAIVSLTSRYQDSRLKRTRKRSSDRESKHRRSVSLSPRSHKHSTKLARQKELPLDSHVKKSGRWRSDSERTGDFTNTSNSQYRRHSGSTSGLGGYSPRKRRTESAVKTPSPLLSPEKKNEVLDLPPTEKVGLFSGSVASNFSPSNPTVSLGISNDQSGGAFFSSAMGKSLSVVSSNNIAMKTKVSFDLVQLTQATRPMRRLYIENLPHSASEKAIIDCLNGFLMSSGVNHIEGTQPCISCIIHKDRGQALVEFLTPEDASAALSFDGSDFSGSILKIRRPKDYIETVFIVPVAEDSDEGGPLRLSFSGTGEGICGHLFLLALKNIWLENIGLRRISILPFKGGMDLQVDETGDLDKSMPVVNKISDVVEDSPNKSTEWYSLIIVAGISNRLSSEMLRDIVTAFGRLKAYHFEMNDDLNQPCAFLEYIDESVVSKACAGLNGMKIGGQVLKVFPAVPFPSTERTGCQPCYGIPEHVKPLLQQPSVVLKINNVFNADVLPVLSESDIDEVLEDIRFGTVKSMNFVKPCNGGVNTEEEHKKISDISDVEIKHEIQENSKTVILRNSNDLEDNNANLDSCPSDTNQKQANCSGNGRHQDEAVEDKLCQMGNTDATCFEVAACENASERIRQVLSEQRSSPENDFQNAKVTEIIETDETGLDKKLVCVEASSMMVADNEKKSLNGLDPVVRIASNAVEKSEKKDPDNNQESLFVLGSVFVEFGRIEASCMAAHSLHGRIYDGQEISIEYIPHDLYRKRCKDLRLGYGHERFTAWYLQSNVKVKSHKNSLRPGDNPYAHKPKPEEHSNC</sequence>
<evidence type="ECO:0000256" key="4">
    <source>
        <dbReference type="PROSITE-ProRule" id="PRU00176"/>
    </source>
</evidence>
<keyword evidence="3" id="KW-0508">mRNA splicing</keyword>
<feature type="compositionally biased region" description="Polar residues" evidence="5">
    <location>
        <begin position="46"/>
        <end position="60"/>
    </location>
</feature>
<evidence type="ECO:0000256" key="1">
    <source>
        <dbReference type="ARBA" id="ARBA00022664"/>
    </source>
</evidence>
<dbReference type="AlphaFoldDB" id="A0A9I9DTN9"/>
<dbReference type="Gene3D" id="3.30.70.330">
    <property type="match status" value="4"/>
</dbReference>
<feature type="compositionally biased region" description="Basic residues" evidence="5">
    <location>
        <begin position="352"/>
        <end position="371"/>
    </location>
</feature>
<protein>
    <recommendedName>
        <fullName evidence="6">RRM domain-containing protein</fullName>
    </recommendedName>
</protein>
<evidence type="ECO:0000313" key="7">
    <source>
        <dbReference type="EnsemblPlants" id="MELO3C023018.2.1"/>
    </source>
</evidence>
<feature type="compositionally biased region" description="Basic and acidic residues" evidence="5">
    <location>
        <begin position="148"/>
        <end position="197"/>
    </location>
</feature>
<dbReference type="Gramene" id="MELO3C023018.2.1">
    <property type="protein sequence ID" value="MELO3C023018.2.1"/>
    <property type="gene ID" value="MELO3C023018.2"/>
</dbReference>
<feature type="region of interest" description="Disordered" evidence="5">
    <location>
        <begin position="109"/>
        <end position="442"/>
    </location>
</feature>
<dbReference type="Pfam" id="PF00076">
    <property type="entry name" value="RRM_1"/>
    <property type="match status" value="1"/>
</dbReference>
<dbReference type="EnsemblPlants" id="MELO3C023018.2.1">
    <property type="protein sequence ID" value="MELO3C023018.2.1"/>
    <property type="gene ID" value="MELO3C023018.2"/>
</dbReference>
<proteinExistence type="predicted"/>
<dbReference type="SUPFAM" id="SSF54928">
    <property type="entry name" value="RNA-binding domain, RBD"/>
    <property type="match status" value="3"/>
</dbReference>
<feature type="region of interest" description="Disordered" evidence="5">
    <location>
        <begin position="893"/>
        <end position="917"/>
    </location>
</feature>
<feature type="region of interest" description="Disordered" evidence="5">
    <location>
        <begin position="1"/>
        <end position="96"/>
    </location>
</feature>
<feature type="compositionally biased region" description="Basic and acidic residues" evidence="5">
    <location>
        <begin position="372"/>
        <end position="396"/>
    </location>
</feature>
<name>A0A9I9DTN9_CUCME</name>
<dbReference type="FunFam" id="3.30.70.330:FF:000879">
    <property type="entry name" value="Splicing factor U2af large subunit A"/>
    <property type="match status" value="1"/>
</dbReference>
<dbReference type="PANTHER" id="PTHR23139">
    <property type="entry name" value="RNA-BINDING PROTEIN"/>
    <property type="match status" value="1"/>
</dbReference>
<organism evidence="7">
    <name type="scientific">Cucumis melo</name>
    <name type="common">Muskmelon</name>
    <dbReference type="NCBI Taxonomy" id="3656"/>
    <lineage>
        <taxon>Eukaryota</taxon>
        <taxon>Viridiplantae</taxon>
        <taxon>Streptophyta</taxon>
        <taxon>Embryophyta</taxon>
        <taxon>Tracheophyta</taxon>
        <taxon>Spermatophyta</taxon>
        <taxon>Magnoliopsida</taxon>
        <taxon>eudicotyledons</taxon>
        <taxon>Gunneridae</taxon>
        <taxon>Pentapetalae</taxon>
        <taxon>rosids</taxon>
        <taxon>fabids</taxon>
        <taxon>Cucurbitales</taxon>
        <taxon>Cucurbitaceae</taxon>
        <taxon>Benincaseae</taxon>
        <taxon>Cucumis</taxon>
    </lineage>
</organism>
<evidence type="ECO:0000256" key="2">
    <source>
        <dbReference type="ARBA" id="ARBA00022884"/>
    </source>
</evidence>
<feature type="compositionally biased region" description="Basic and acidic residues" evidence="5">
    <location>
        <begin position="335"/>
        <end position="351"/>
    </location>
</feature>
<feature type="compositionally biased region" description="Basic and acidic residues" evidence="5">
    <location>
        <begin position="294"/>
        <end position="326"/>
    </location>
</feature>
<feature type="compositionally biased region" description="Polar residues" evidence="5">
    <location>
        <begin position="72"/>
        <end position="81"/>
    </location>
</feature>